<reference evidence="5" key="1">
    <citation type="submission" date="2015-08" db="EMBL/GenBank/DDBJ databases">
        <title>Fjat-14210 dsm16467.</title>
        <authorList>
            <person name="Liu B."/>
            <person name="Wang J."/>
            <person name="Zhu Y."/>
            <person name="Liu G."/>
            <person name="Chen Q."/>
            <person name="Chen Z."/>
            <person name="Lan J."/>
            <person name="Che J."/>
            <person name="Ge C."/>
            <person name="Shi H."/>
            <person name="Pan Z."/>
            <person name="Liu X."/>
        </authorList>
    </citation>
    <scope>NUCLEOTIDE SEQUENCE [LARGE SCALE GENOMIC DNA]</scope>
    <source>
        <strain evidence="5">DSM 16467</strain>
    </source>
</reference>
<dbReference type="GO" id="GO:0032259">
    <property type="term" value="P:methylation"/>
    <property type="evidence" value="ECO:0007669"/>
    <property type="project" value="UniProtKB-KW"/>
</dbReference>
<accession>A0A0M0L5V0</accession>
<dbReference type="Proteomes" id="UP000037558">
    <property type="component" value="Unassembled WGS sequence"/>
</dbReference>
<feature type="domain" description="Methyltransferase" evidence="3">
    <location>
        <begin position="51"/>
        <end position="144"/>
    </location>
</feature>
<organism evidence="4 5">
    <name type="scientific">Priestia koreensis</name>
    <dbReference type="NCBI Taxonomy" id="284581"/>
    <lineage>
        <taxon>Bacteria</taxon>
        <taxon>Bacillati</taxon>
        <taxon>Bacillota</taxon>
        <taxon>Bacilli</taxon>
        <taxon>Bacillales</taxon>
        <taxon>Bacillaceae</taxon>
        <taxon>Priestia</taxon>
    </lineage>
</organism>
<dbReference type="PANTHER" id="PTHR43861:SF1">
    <property type="entry name" value="TRANS-ACONITATE 2-METHYLTRANSFERASE"/>
    <property type="match status" value="1"/>
</dbReference>
<dbReference type="STRING" id="284581.AMD01_09160"/>
<dbReference type="RefSeq" id="WP_053401101.1">
    <property type="nucleotide sequence ID" value="NZ_JAUKEN010000001.1"/>
</dbReference>
<dbReference type="OrthoDB" id="465705at2"/>
<dbReference type="Gene3D" id="3.40.50.150">
    <property type="entry name" value="Vaccinia Virus protein VP39"/>
    <property type="match status" value="1"/>
</dbReference>
<evidence type="ECO:0000259" key="3">
    <source>
        <dbReference type="Pfam" id="PF13649"/>
    </source>
</evidence>
<evidence type="ECO:0000256" key="2">
    <source>
        <dbReference type="ARBA" id="ARBA00022679"/>
    </source>
</evidence>
<dbReference type="CDD" id="cd02440">
    <property type="entry name" value="AdoMet_MTases"/>
    <property type="match status" value="1"/>
</dbReference>
<keyword evidence="2 4" id="KW-0808">Transferase</keyword>
<dbReference type="InterPro" id="IPR029063">
    <property type="entry name" value="SAM-dependent_MTases_sf"/>
</dbReference>
<gene>
    <name evidence="4" type="ORF">AMD01_09160</name>
</gene>
<keyword evidence="1 4" id="KW-0489">Methyltransferase</keyword>
<evidence type="ECO:0000313" key="4">
    <source>
        <dbReference type="EMBL" id="KOO46038.1"/>
    </source>
</evidence>
<evidence type="ECO:0000313" key="5">
    <source>
        <dbReference type="Proteomes" id="UP000037558"/>
    </source>
</evidence>
<name>A0A0M0L5V0_9BACI</name>
<dbReference type="InterPro" id="IPR041698">
    <property type="entry name" value="Methyltransf_25"/>
</dbReference>
<dbReference type="Pfam" id="PF13649">
    <property type="entry name" value="Methyltransf_25"/>
    <property type="match status" value="1"/>
</dbReference>
<comment type="caution">
    <text evidence="4">The sequence shown here is derived from an EMBL/GenBank/DDBJ whole genome shotgun (WGS) entry which is preliminary data.</text>
</comment>
<dbReference type="AlphaFoldDB" id="A0A0M0L5V0"/>
<dbReference type="PATRIC" id="fig|284581.3.peg.1901"/>
<dbReference type="PANTHER" id="PTHR43861">
    <property type="entry name" value="TRANS-ACONITATE 2-METHYLTRANSFERASE-RELATED"/>
    <property type="match status" value="1"/>
</dbReference>
<evidence type="ECO:0000256" key="1">
    <source>
        <dbReference type="ARBA" id="ARBA00022603"/>
    </source>
</evidence>
<protein>
    <submittedName>
        <fullName evidence="4">SAM-dependent methyltransferase</fullName>
    </submittedName>
</protein>
<sequence length="208" mass="23935">MLSKQGFDLWANEYNQTVQETEEQNQYPFAGYKTILSTIFNEVMQRPHAKVLDIGFGTGVLTKRLYEEGHEIHGLDFSPNMIQIAKEEMPNAHLIEWDINQGVPIKQLSEQYEAIISTYTLHHLTDEAKVAFIHQLLPLLSDGGRVFIGDISFPTQRELDECREVSRSYWDDDEFYFVAEDFKGALKDICTCEFYPISHCGGVFILSK</sequence>
<keyword evidence="5" id="KW-1185">Reference proteome</keyword>
<dbReference type="GO" id="GO:0008168">
    <property type="term" value="F:methyltransferase activity"/>
    <property type="evidence" value="ECO:0007669"/>
    <property type="project" value="UniProtKB-KW"/>
</dbReference>
<proteinExistence type="predicted"/>
<dbReference type="EMBL" id="LILC01000013">
    <property type="protein sequence ID" value="KOO46038.1"/>
    <property type="molecule type" value="Genomic_DNA"/>
</dbReference>
<dbReference type="SUPFAM" id="SSF53335">
    <property type="entry name" value="S-adenosyl-L-methionine-dependent methyltransferases"/>
    <property type="match status" value="1"/>
</dbReference>